<dbReference type="RefSeq" id="WP_133398536.1">
    <property type="nucleotide sequence ID" value="NZ_SMZX01000001.1"/>
</dbReference>
<organism evidence="3 4">
    <name type="scientific">Microbacterium oleivorans</name>
    <dbReference type="NCBI Taxonomy" id="273677"/>
    <lineage>
        <taxon>Bacteria</taxon>
        <taxon>Bacillati</taxon>
        <taxon>Actinomycetota</taxon>
        <taxon>Actinomycetes</taxon>
        <taxon>Micrococcales</taxon>
        <taxon>Microbacteriaceae</taxon>
        <taxon>Microbacterium</taxon>
    </lineage>
</organism>
<dbReference type="InterPro" id="IPR018392">
    <property type="entry name" value="LysM"/>
</dbReference>
<name>A0A4R5YL43_9MICO</name>
<accession>A0A4R5YL43</accession>
<evidence type="ECO:0000256" key="1">
    <source>
        <dbReference type="SAM" id="MobiDB-lite"/>
    </source>
</evidence>
<dbReference type="Proteomes" id="UP000295633">
    <property type="component" value="Unassembled WGS sequence"/>
</dbReference>
<reference evidence="3 4" key="1">
    <citation type="submission" date="2019-03" db="EMBL/GenBank/DDBJ databases">
        <title>Genome Sequencing and Assembly of Various Microbes Isolated from Partially Reclaimed Soil and Acid Mine Drainage (AMD) Site.</title>
        <authorList>
            <person name="Steinbock B."/>
            <person name="Bechtold R."/>
            <person name="Sevigny J.L."/>
            <person name="Thomas D."/>
            <person name="Cuthill L.R."/>
            <person name="Aveiro Johannsen E.J."/>
            <person name="Thomas K."/>
            <person name="Ghosh A."/>
        </authorList>
    </citation>
    <scope>NUCLEOTIDE SEQUENCE [LARGE SCALE GENOMIC DNA]</scope>
    <source>
        <strain evidence="3 4">F-B2</strain>
    </source>
</reference>
<feature type="compositionally biased region" description="Polar residues" evidence="1">
    <location>
        <begin position="271"/>
        <end position="281"/>
    </location>
</feature>
<feature type="region of interest" description="Disordered" evidence="1">
    <location>
        <begin position="257"/>
        <end position="281"/>
    </location>
</feature>
<feature type="compositionally biased region" description="Pro residues" evidence="1">
    <location>
        <begin position="54"/>
        <end position="66"/>
    </location>
</feature>
<feature type="domain" description="LysM" evidence="2">
    <location>
        <begin position="110"/>
        <end position="154"/>
    </location>
</feature>
<dbReference type="CDD" id="cd00118">
    <property type="entry name" value="LysM"/>
    <property type="match status" value="1"/>
</dbReference>
<dbReference type="EMBL" id="SMZX01000001">
    <property type="protein sequence ID" value="TDL45301.1"/>
    <property type="molecule type" value="Genomic_DNA"/>
</dbReference>
<feature type="region of interest" description="Disordered" evidence="1">
    <location>
        <begin position="42"/>
        <end position="98"/>
    </location>
</feature>
<evidence type="ECO:0000259" key="2">
    <source>
        <dbReference type="PROSITE" id="PS51782"/>
    </source>
</evidence>
<feature type="domain" description="LysM" evidence="2">
    <location>
        <begin position="225"/>
        <end position="270"/>
    </location>
</feature>
<dbReference type="PROSITE" id="PS51782">
    <property type="entry name" value="LYSM"/>
    <property type="match status" value="2"/>
</dbReference>
<dbReference type="AlphaFoldDB" id="A0A4R5YL43"/>
<protein>
    <submittedName>
        <fullName evidence="3">LysM domain-containing protein</fullName>
    </submittedName>
</protein>
<evidence type="ECO:0000313" key="4">
    <source>
        <dbReference type="Proteomes" id="UP000295633"/>
    </source>
</evidence>
<dbReference type="Gene3D" id="3.10.350.10">
    <property type="entry name" value="LysM domain"/>
    <property type="match status" value="1"/>
</dbReference>
<evidence type="ECO:0000313" key="3">
    <source>
        <dbReference type="EMBL" id="TDL45301.1"/>
    </source>
</evidence>
<comment type="caution">
    <text evidence="3">The sequence shown here is derived from an EMBL/GenBank/DDBJ whole genome shotgun (WGS) entry which is preliminary data.</text>
</comment>
<dbReference type="InterPro" id="IPR036779">
    <property type="entry name" value="LysM_dom_sf"/>
</dbReference>
<sequence length="281" mass="29158">MDRRGKIMVGIAVGAVVGLLALAAPAVIGMIPTDEVVAEAPSPSATPIRIASPTPTPTPTPEPTQPAPVETTPAPPESKCLGVPPGKDRGSISPGATGAVERSNAEGLATVYRVVSNDSYWAIVERFCLDSGDFDAANAFDGAGEIYEGDYLAILSEGTATAAALNEANKGGYRTHQDCDGIARIELSTPDSSGRIAVTMRGTIVDTGTGEYAEGPVENVDGTPTFYTVQPGDTYRGIGDRFCVDAITVQQFNQAGGPEHVLQPGDRVQLRPTSRSIESQG</sequence>
<dbReference type="SUPFAM" id="SSF54106">
    <property type="entry name" value="LysM domain"/>
    <property type="match status" value="1"/>
</dbReference>
<gene>
    <name evidence="3" type="ORF">E2R54_02220</name>
</gene>
<dbReference type="Pfam" id="PF01476">
    <property type="entry name" value="LysM"/>
    <property type="match status" value="1"/>
</dbReference>
<proteinExistence type="predicted"/>
<dbReference type="STRING" id="273677.BW34_01056"/>